<evidence type="ECO:0000256" key="6">
    <source>
        <dbReference type="HAMAP-Rule" id="MF_01634"/>
    </source>
</evidence>
<keyword evidence="3 6" id="KW-0819">tRNA processing</keyword>
<feature type="binding site" evidence="6">
    <location>
        <position position="279"/>
    </location>
    <ligand>
        <name>Zn(2+)</name>
        <dbReference type="ChEBI" id="CHEBI:29105"/>
    </ligand>
</feature>
<dbReference type="NCBIfam" id="TIGR00432">
    <property type="entry name" value="arcsn_tRNA_tgt"/>
    <property type="match status" value="1"/>
</dbReference>
<feature type="binding site" evidence="6">
    <location>
        <position position="281"/>
    </location>
    <ligand>
        <name>Zn(2+)</name>
        <dbReference type="ChEBI" id="CHEBI:29105"/>
    </ligand>
</feature>
<proteinExistence type="inferred from homology"/>
<accession>U1PIA8</accession>
<keyword evidence="4 6" id="KW-0479">Metal-binding</keyword>
<reference evidence="8 9" key="1">
    <citation type="journal article" date="2013" name="PLoS ONE">
        <title>Assembly-driven community genomics of a hypersaline microbial ecosystem.</title>
        <authorList>
            <person name="Podell S."/>
            <person name="Ugalde J.A."/>
            <person name="Narasingarao P."/>
            <person name="Banfield J.F."/>
            <person name="Heidelberg K.B."/>
            <person name="Allen E.E."/>
        </authorList>
    </citation>
    <scope>NUCLEOTIDE SEQUENCE [LARGE SCALE GENOMIC DNA]</scope>
    <source>
        <strain evidence="9">J07HQW1</strain>
    </source>
</reference>
<evidence type="ECO:0000256" key="5">
    <source>
        <dbReference type="ARBA" id="ARBA00022833"/>
    </source>
</evidence>
<evidence type="ECO:0000256" key="1">
    <source>
        <dbReference type="ARBA" id="ARBA00022676"/>
    </source>
</evidence>
<dbReference type="NCBIfam" id="TIGR00449">
    <property type="entry name" value="tgt_general"/>
    <property type="match status" value="1"/>
</dbReference>
<dbReference type="GO" id="GO:0016763">
    <property type="term" value="F:pentosyltransferase activity"/>
    <property type="evidence" value="ECO:0007669"/>
    <property type="project" value="UniProtKB-UniRule"/>
</dbReference>
<dbReference type="GO" id="GO:0002099">
    <property type="term" value="P:tRNA wobble guanine modification"/>
    <property type="evidence" value="ECO:0007669"/>
    <property type="project" value="TreeGrafter"/>
</dbReference>
<keyword evidence="5 6" id="KW-0862">Zinc</keyword>
<comment type="similarity">
    <text evidence="6">Belongs to the archaeosine tRNA-ribosyltransferase family.</text>
</comment>
<comment type="pathway">
    <text evidence="6">tRNA modification; archaeosine-tRNA biosynthesis.</text>
</comment>
<dbReference type="InterPro" id="IPR050076">
    <property type="entry name" value="ArchSynthase1/Queuine_TRR"/>
</dbReference>
<dbReference type="InterPro" id="IPR036511">
    <property type="entry name" value="TGT-like_sf"/>
</dbReference>
<dbReference type="PANTHER" id="PTHR46499">
    <property type="entry name" value="QUEUINE TRNA-RIBOSYLTRANSFERASE"/>
    <property type="match status" value="1"/>
</dbReference>
<evidence type="ECO:0000256" key="3">
    <source>
        <dbReference type="ARBA" id="ARBA00022694"/>
    </source>
</evidence>
<evidence type="ECO:0000313" key="9">
    <source>
        <dbReference type="Proteomes" id="UP000030649"/>
    </source>
</evidence>
<dbReference type="STRING" id="1238424.J07HQW1_03418"/>
<comment type="catalytic activity">
    <reaction evidence="6">
        <text>guanosine(15) in tRNA + 7-cyano-7-carbaguanine = 7-cyano-7-carbaguanosine(15) in tRNA + guanine</text>
        <dbReference type="Rhea" id="RHEA:43164"/>
        <dbReference type="Rhea" id="RHEA-COMP:10371"/>
        <dbReference type="Rhea" id="RHEA-COMP:10372"/>
        <dbReference type="ChEBI" id="CHEBI:16235"/>
        <dbReference type="ChEBI" id="CHEBI:45075"/>
        <dbReference type="ChEBI" id="CHEBI:74269"/>
        <dbReference type="ChEBI" id="CHEBI:82850"/>
        <dbReference type="EC" id="2.4.2.48"/>
    </reaction>
</comment>
<keyword evidence="2 6" id="KW-0808">Transferase</keyword>
<evidence type="ECO:0000256" key="4">
    <source>
        <dbReference type="ARBA" id="ARBA00022723"/>
    </source>
</evidence>
<dbReference type="AlphaFoldDB" id="U1PIA8"/>
<organism evidence="8 9">
    <name type="scientific">Haloquadratum walsbyi J07HQW1</name>
    <dbReference type="NCBI Taxonomy" id="1238424"/>
    <lineage>
        <taxon>Archaea</taxon>
        <taxon>Methanobacteriati</taxon>
        <taxon>Methanobacteriota</taxon>
        <taxon>Stenosarchaea group</taxon>
        <taxon>Halobacteria</taxon>
        <taxon>Halobacteriales</taxon>
        <taxon>Haloferacaceae</taxon>
        <taxon>Haloquadratum</taxon>
    </lineage>
</organism>
<dbReference type="PANTHER" id="PTHR46499:SF1">
    <property type="entry name" value="QUEUINE TRNA-RIBOSYLTRANSFERASE"/>
    <property type="match status" value="1"/>
</dbReference>
<sequence length="498" mass="54088">MSNYFERLAGDAAGRIGEITIPRANMTIETPALLPVINPNIETVSPADLQANFGVDILITNAYIIYTNDDLRAEAKDQGVHELLDFEGAIVTDSGSFQLAEYGDIDVTTRDILSFQQTIGADIATPVDIPTPPDVTRGQAEQELALTKKALADAETTDTGSMLVNAPIQGSTFVDLRETAGKHAVTTDLDVFPIGGVVPLLNNYQFATMIDVVIAAKRGLGPAAPVHLFGAGHPMMFALAVAAGCDMFDSAAYAIYARDDRYLTVRGTKHLDELEHLPCSCAVCAGHTPAEFQSLRTSTREQRLAEHNLAVSYAELRRIKQAIRRGSLLELVEIRARSHPAVYDGYRALLDHTAELEARDPVRKASPFIVSAASAERPEVYRHHERLSRLRVPDSVLLTEGGVPTEHEYDAVWRVVPPFGPFPRALSETYPLTAEIPEHSSIAAQQTAAAAVCRLVEANPDTEFSLAHNKWAMSAVDALPERVTVESLGEISNSNDSK</sequence>
<dbReference type="UniPathway" id="UPA00393"/>
<dbReference type="GO" id="GO:0008270">
    <property type="term" value="F:zinc ion binding"/>
    <property type="evidence" value="ECO:0007669"/>
    <property type="project" value="UniProtKB-UniRule"/>
</dbReference>
<dbReference type="HAMAP" id="MF_01634">
    <property type="entry name" value="TgtA_arch"/>
    <property type="match status" value="1"/>
</dbReference>
<dbReference type="Gene3D" id="3.20.20.105">
    <property type="entry name" value="Queuine tRNA-ribosyltransferase-like"/>
    <property type="match status" value="1"/>
</dbReference>
<comment type="cofactor">
    <cofactor evidence="6">
        <name>Zn(2+)</name>
        <dbReference type="ChEBI" id="CHEBI:29105"/>
    </cofactor>
    <text evidence="6">Binds 1 zinc ion per subunit.</text>
</comment>
<feature type="binding site" evidence="6">
    <location>
        <position position="196"/>
    </location>
    <ligand>
        <name>substrate</name>
    </ligand>
</feature>
<gene>
    <name evidence="6" type="primary">tgtA</name>
    <name evidence="8" type="ORF">J07HQW1_03418</name>
</gene>
<dbReference type="SUPFAM" id="SSF51713">
    <property type="entry name" value="tRNA-guanine transglycosylase"/>
    <property type="match status" value="1"/>
</dbReference>
<name>U1PIA8_9EURY</name>
<evidence type="ECO:0000259" key="7">
    <source>
        <dbReference type="Pfam" id="PF01702"/>
    </source>
</evidence>
<dbReference type="InterPro" id="IPR002616">
    <property type="entry name" value="tRNA_ribo_trans-like"/>
</dbReference>
<dbReference type="GO" id="GO:0005737">
    <property type="term" value="C:cytoplasm"/>
    <property type="evidence" value="ECO:0007669"/>
    <property type="project" value="TreeGrafter"/>
</dbReference>
<dbReference type="InterPro" id="IPR004804">
    <property type="entry name" value="TgtA"/>
</dbReference>
<protein>
    <recommendedName>
        <fullName evidence="6">tRNA-guanine(15) transglycosylase</fullName>
        <ecNumber evidence="6">2.4.2.48</ecNumber>
    </recommendedName>
    <alternativeName>
        <fullName evidence="6">7-cyano-7-deazaguanine tRNA-ribosyltransferase</fullName>
    </alternativeName>
    <alternativeName>
        <fullName evidence="6">Archaeal tRNA-guanine transglycosylase</fullName>
    </alternativeName>
</protein>
<dbReference type="HOGENOM" id="CLU_030083_0_0_2"/>
<dbReference type="Pfam" id="PF01702">
    <property type="entry name" value="TGT"/>
    <property type="match status" value="1"/>
</dbReference>
<feature type="active site" description="Nucleophile" evidence="6">
    <location>
        <position position="93"/>
    </location>
</feature>
<dbReference type="SUPFAM" id="SSF88802">
    <property type="entry name" value="Pre-PUA domain"/>
    <property type="match status" value="1"/>
</dbReference>
<evidence type="ECO:0000313" key="8">
    <source>
        <dbReference type="EMBL" id="ERG93357.1"/>
    </source>
</evidence>
<dbReference type="Proteomes" id="UP000030649">
    <property type="component" value="Unassembled WGS sequence"/>
</dbReference>
<dbReference type="EMBL" id="KE356560">
    <property type="protein sequence ID" value="ERG93357.1"/>
    <property type="molecule type" value="Genomic_DNA"/>
</dbReference>
<dbReference type="EC" id="2.4.2.48" evidence="6"/>
<evidence type="ECO:0000256" key="2">
    <source>
        <dbReference type="ARBA" id="ARBA00022679"/>
    </source>
</evidence>
<comment type="function">
    <text evidence="6">Exchanges the guanine residue with 7-cyano-7-deazaguanine (preQ0) at position 15 in the dihydrouridine loop (D-loop) of archaeal tRNAs.</text>
</comment>
<feature type="domain" description="tRNA-guanine(15) transglycosylase-like" evidence="7">
    <location>
        <begin position="13"/>
        <end position="340"/>
    </location>
</feature>
<feature type="binding site" evidence="6">
    <location>
        <position position="284"/>
    </location>
    <ligand>
        <name>Zn(2+)</name>
        <dbReference type="ChEBI" id="CHEBI:29105"/>
    </ligand>
</feature>
<keyword evidence="1 6" id="KW-0328">Glycosyltransferase</keyword>
<feature type="binding site" evidence="6">
    <location>
        <position position="128"/>
    </location>
    <ligand>
        <name>substrate</name>
    </ligand>
</feature>